<evidence type="ECO:0000256" key="3">
    <source>
        <dbReference type="ARBA" id="ARBA00022598"/>
    </source>
</evidence>
<evidence type="ECO:0000256" key="19">
    <source>
        <dbReference type="ARBA" id="ARBA00029943"/>
    </source>
</evidence>
<dbReference type="CDD" id="cd07971">
    <property type="entry name" value="OBF_DNA_ligase_LigD"/>
    <property type="match status" value="1"/>
</dbReference>
<feature type="compositionally biased region" description="Low complexity" evidence="21">
    <location>
        <begin position="509"/>
        <end position="518"/>
    </location>
</feature>
<feature type="region of interest" description="Disordered" evidence="21">
    <location>
        <begin position="501"/>
        <end position="534"/>
    </location>
</feature>
<evidence type="ECO:0000256" key="14">
    <source>
        <dbReference type="ARBA" id="ARBA00023125"/>
    </source>
</evidence>
<dbReference type="EMBL" id="JBFOCI010000002">
    <property type="protein sequence ID" value="MEW9806064.1"/>
    <property type="molecule type" value="Genomic_DNA"/>
</dbReference>
<accession>A0ABV3QYC3</accession>
<dbReference type="Gene3D" id="3.90.920.10">
    <property type="entry name" value="DNA primase, PRIM domain"/>
    <property type="match status" value="1"/>
</dbReference>
<dbReference type="NCBIfam" id="TIGR02777">
    <property type="entry name" value="LigD_PE_dom"/>
    <property type="match status" value="1"/>
</dbReference>
<gene>
    <name evidence="23" type="primary">ligD</name>
    <name evidence="23" type="ORF">ABUE31_08725</name>
</gene>
<evidence type="ECO:0000256" key="1">
    <source>
        <dbReference type="ARBA" id="ARBA00001936"/>
    </source>
</evidence>
<evidence type="ECO:0000256" key="13">
    <source>
        <dbReference type="ARBA" id="ARBA00022932"/>
    </source>
</evidence>
<dbReference type="InterPro" id="IPR014144">
    <property type="entry name" value="LigD_PE_domain"/>
</dbReference>
<comment type="cofactor">
    <cofactor evidence="1">
        <name>Mn(2+)</name>
        <dbReference type="ChEBI" id="CHEBI:29035"/>
    </cofactor>
</comment>
<protein>
    <recommendedName>
        <fullName evidence="2">DNA ligase (ATP)</fullName>
        <ecNumber evidence="2">6.5.1.1</ecNumber>
    </recommendedName>
    <alternativeName>
        <fullName evidence="19">NHEJ DNA polymerase</fullName>
    </alternativeName>
</protein>
<evidence type="ECO:0000256" key="4">
    <source>
        <dbReference type="ARBA" id="ARBA00022679"/>
    </source>
</evidence>
<dbReference type="InterPro" id="IPR012310">
    <property type="entry name" value="DNA_ligase_ATP-dep_cent"/>
</dbReference>
<evidence type="ECO:0000259" key="22">
    <source>
        <dbReference type="PROSITE" id="PS50160"/>
    </source>
</evidence>
<dbReference type="Proteomes" id="UP001556196">
    <property type="component" value="Unassembled WGS sequence"/>
</dbReference>
<dbReference type="Pfam" id="PF13298">
    <property type="entry name" value="LigD_N"/>
    <property type="match status" value="1"/>
</dbReference>
<dbReference type="InterPro" id="IPR014143">
    <property type="entry name" value="NHEJ_ligase_prk"/>
</dbReference>
<proteinExistence type="predicted"/>
<evidence type="ECO:0000313" key="23">
    <source>
        <dbReference type="EMBL" id="MEW9806064.1"/>
    </source>
</evidence>
<dbReference type="EC" id="6.5.1.1" evidence="2"/>
<dbReference type="CDD" id="cd07906">
    <property type="entry name" value="Adenylation_DNA_ligase_LigD_LigC"/>
    <property type="match status" value="1"/>
</dbReference>
<dbReference type="PROSITE" id="PS50160">
    <property type="entry name" value="DNA_LIGASE_A3"/>
    <property type="match status" value="1"/>
</dbReference>
<evidence type="ECO:0000256" key="7">
    <source>
        <dbReference type="ARBA" id="ARBA00022723"/>
    </source>
</evidence>
<dbReference type="NCBIfam" id="TIGR02778">
    <property type="entry name" value="ligD_pol"/>
    <property type="match status" value="1"/>
</dbReference>
<dbReference type="Pfam" id="PF04679">
    <property type="entry name" value="DNA_ligase_A_C"/>
    <property type="match status" value="1"/>
</dbReference>
<evidence type="ECO:0000256" key="10">
    <source>
        <dbReference type="ARBA" id="ARBA00022801"/>
    </source>
</evidence>
<dbReference type="InterPro" id="IPR052171">
    <property type="entry name" value="NHEJ_LigD"/>
</dbReference>
<evidence type="ECO:0000256" key="21">
    <source>
        <dbReference type="SAM" id="MobiDB-lite"/>
    </source>
</evidence>
<keyword evidence="11" id="KW-0269">Exonuclease</keyword>
<dbReference type="InterPro" id="IPR033651">
    <property type="entry name" value="PaeLigD_Pol-like"/>
</dbReference>
<evidence type="ECO:0000256" key="16">
    <source>
        <dbReference type="ARBA" id="ARBA00023204"/>
    </source>
</evidence>
<dbReference type="Gene3D" id="2.40.50.140">
    <property type="entry name" value="Nucleic acid-binding proteins"/>
    <property type="match status" value="1"/>
</dbReference>
<keyword evidence="14" id="KW-0238">DNA-binding</keyword>
<dbReference type="Gene3D" id="3.30.1490.70">
    <property type="match status" value="1"/>
</dbReference>
<keyword evidence="8" id="KW-0547">Nucleotide-binding</keyword>
<evidence type="ECO:0000256" key="6">
    <source>
        <dbReference type="ARBA" id="ARBA00022722"/>
    </source>
</evidence>
<evidence type="ECO:0000256" key="8">
    <source>
        <dbReference type="ARBA" id="ARBA00022741"/>
    </source>
</evidence>
<name>A0ABV3QYC3_9HYPH</name>
<dbReference type="GO" id="GO:0003910">
    <property type="term" value="F:DNA ligase (ATP) activity"/>
    <property type="evidence" value="ECO:0007669"/>
    <property type="project" value="UniProtKB-EC"/>
</dbReference>
<keyword evidence="12" id="KW-0067">ATP-binding</keyword>
<evidence type="ECO:0000313" key="24">
    <source>
        <dbReference type="Proteomes" id="UP001556196"/>
    </source>
</evidence>
<keyword evidence="24" id="KW-1185">Reference proteome</keyword>
<keyword evidence="17" id="KW-0464">Manganese</keyword>
<dbReference type="CDD" id="cd04862">
    <property type="entry name" value="PaeLigD_Pol_like"/>
    <property type="match status" value="1"/>
</dbReference>
<evidence type="ECO:0000256" key="17">
    <source>
        <dbReference type="ARBA" id="ARBA00023211"/>
    </source>
</evidence>
<evidence type="ECO:0000256" key="9">
    <source>
        <dbReference type="ARBA" id="ARBA00022763"/>
    </source>
</evidence>
<sequence length="816" mass="89846">MDKLEPYRAKRNFAQTPEPSGTPAKASGADAGGAFVVHKHAARRLHYDLRLEHDGVLWSWAVTRGPSLDPAEKRLAVHVEDHPLDYRSFEGVIPKGYGAGTMLVWDEGTWAPEFDPAWGMQKGHLRFDLHGQKLRGLWDLVRLKPKPGEKRDNWLLIKADDRQARSGGDILEKQPRSVKSGRTVEEVAAGKPPRRKPKRAPMPGFIEPELARLRDKPPEGGDWLHEVKFDGYRIQAHVSGGKTTLYTRSGLDWTGRFGEAIARSLASLDCHDAIIDGEIVVMSDKGVASFPALQATLSGGQTDRMLYYAFDLLWLDGIDLRQSALVERKTRLEALIGTGNRHAPVHFSEHFSEPGRTMLAHVCRMGLEGIISKRGGAPYQSGRSTAWVKAKCSLRQEFVIVGYVPSTARGRALRSLVVGYNKGGRLHYGGRVGTGFAGSVADDLRKRLDRIPAKKAPVDGAPPKDKQVRWVKPKLVCEVEFRGWSDDGILRQASFQGLRDDKPAREVVAESASAPAEDAPARRSDGRAPGRIRGMSVKLTSPDKLLWPEAGLSKAGLLHYYEKAWPRMERFVVGRPLSLVRAPDGIDGQRFFQKHASKGMHPAIIRTADPEDGEELLSIREFDGLAALVQFGVVEVHIWGSTLDAIEQPDQMVFDLDPDEGLVVEDVRAAALDVIDRLDALGLPSFVKTSGGKGFHVVVPLKPSADWSTVKTFTHDFARAMEQADPGRYTSVLSKKARKNRIFIDYLRNGRGSTAVAPWSSRAKPKATVAVPITRDMLRAGAGPADFTIGSAALERALDGPDPWADFFKAAKPLKL</sequence>
<evidence type="ECO:0000256" key="18">
    <source>
        <dbReference type="ARBA" id="ARBA00023268"/>
    </source>
</evidence>
<dbReference type="Pfam" id="PF01068">
    <property type="entry name" value="DNA_ligase_A_M"/>
    <property type="match status" value="1"/>
</dbReference>
<keyword evidence="13" id="KW-0239">DNA-directed DNA polymerase</keyword>
<dbReference type="InterPro" id="IPR012340">
    <property type="entry name" value="NA-bd_OB-fold"/>
</dbReference>
<dbReference type="RefSeq" id="WP_367723140.1">
    <property type="nucleotide sequence ID" value="NZ_JBFOCI010000002.1"/>
</dbReference>
<keyword evidence="16" id="KW-0234">DNA repair</keyword>
<evidence type="ECO:0000256" key="15">
    <source>
        <dbReference type="ARBA" id="ARBA00023172"/>
    </source>
</evidence>
<dbReference type="SUPFAM" id="SSF50249">
    <property type="entry name" value="Nucleic acid-binding proteins"/>
    <property type="match status" value="1"/>
</dbReference>
<feature type="region of interest" description="Disordered" evidence="21">
    <location>
        <begin position="166"/>
        <end position="203"/>
    </location>
</feature>
<dbReference type="InterPro" id="IPR014145">
    <property type="entry name" value="LigD_pol_dom"/>
</dbReference>
<dbReference type="InterPro" id="IPR014146">
    <property type="entry name" value="LigD_ligase_dom"/>
</dbReference>
<keyword evidence="7" id="KW-0479">Metal-binding</keyword>
<keyword evidence="6" id="KW-0540">Nuclease</keyword>
<evidence type="ECO:0000256" key="11">
    <source>
        <dbReference type="ARBA" id="ARBA00022839"/>
    </source>
</evidence>
<evidence type="ECO:0000256" key="20">
    <source>
        <dbReference type="ARBA" id="ARBA00034003"/>
    </source>
</evidence>
<organism evidence="23 24">
    <name type="scientific">Mesorhizobium marinum</name>
    <dbReference type="NCBI Taxonomy" id="3228790"/>
    <lineage>
        <taxon>Bacteria</taxon>
        <taxon>Pseudomonadati</taxon>
        <taxon>Pseudomonadota</taxon>
        <taxon>Alphaproteobacteria</taxon>
        <taxon>Hyphomicrobiales</taxon>
        <taxon>Phyllobacteriaceae</taxon>
        <taxon>Mesorhizobium</taxon>
    </lineage>
</organism>
<feature type="compositionally biased region" description="Basic and acidic residues" evidence="21">
    <location>
        <begin position="166"/>
        <end position="175"/>
    </location>
</feature>
<feature type="region of interest" description="Disordered" evidence="21">
    <location>
        <begin position="1"/>
        <end position="29"/>
    </location>
</feature>
<dbReference type="PANTHER" id="PTHR42705">
    <property type="entry name" value="BIFUNCTIONAL NON-HOMOLOGOUS END JOINING PROTEIN LIGD"/>
    <property type="match status" value="1"/>
</dbReference>
<dbReference type="NCBIfam" id="TIGR02776">
    <property type="entry name" value="NHEJ_ligase_prk"/>
    <property type="match status" value="1"/>
</dbReference>
<dbReference type="PANTHER" id="PTHR42705:SF2">
    <property type="entry name" value="BIFUNCTIONAL NON-HOMOLOGOUS END JOINING PROTEIN LIGD"/>
    <property type="match status" value="1"/>
</dbReference>
<evidence type="ECO:0000256" key="12">
    <source>
        <dbReference type="ARBA" id="ARBA00022840"/>
    </source>
</evidence>
<dbReference type="InterPro" id="IPR012309">
    <property type="entry name" value="DNA_ligase_ATP-dep_C"/>
</dbReference>
<dbReference type="NCBIfam" id="TIGR02779">
    <property type="entry name" value="NHEJ_ligase_lig"/>
    <property type="match status" value="1"/>
</dbReference>
<keyword evidence="4" id="KW-0808">Transferase</keyword>
<feature type="domain" description="ATP-dependent DNA ligase family profile" evidence="22">
    <location>
        <begin position="298"/>
        <end position="425"/>
    </location>
</feature>
<comment type="caution">
    <text evidence="23">The sequence shown here is derived from an EMBL/GenBank/DDBJ whole genome shotgun (WGS) entry which is preliminary data.</text>
</comment>
<keyword evidence="10" id="KW-0378">Hydrolase</keyword>
<dbReference type="Gene3D" id="3.30.470.30">
    <property type="entry name" value="DNA ligase/mRNA capping enzyme"/>
    <property type="match status" value="1"/>
</dbReference>
<dbReference type="SUPFAM" id="SSF56091">
    <property type="entry name" value="DNA ligase/mRNA capping enzyme, catalytic domain"/>
    <property type="match status" value="1"/>
</dbReference>
<comment type="catalytic activity">
    <reaction evidence="20">
        <text>ATP + (deoxyribonucleotide)n-3'-hydroxyl + 5'-phospho-(deoxyribonucleotide)m = (deoxyribonucleotide)n+m + AMP + diphosphate.</text>
        <dbReference type="EC" id="6.5.1.1"/>
    </reaction>
</comment>
<dbReference type="Pfam" id="PF21686">
    <property type="entry name" value="LigD_Prim-Pol"/>
    <property type="match status" value="1"/>
</dbReference>
<evidence type="ECO:0000256" key="2">
    <source>
        <dbReference type="ARBA" id="ARBA00012727"/>
    </source>
</evidence>
<keyword evidence="5" id="KW-0548">Nucleotidyltransferase</keyword>
<evidence type="ECO:0000256" key="5">
    <source>
        <dbReference type="ARBA" id="ARBA00022695"/>
    </source>
</evidence>
<keyword evidence="9" id="KW-0227">DNA damage</keyword>
<reference evidence="23 24" key="1">
    <citation type="submission" date="2024-06" db="EMBL/GenBank/DDBJ databases">
        <authorList>
            <person name="Tuo L."/>
        </authorList>
    </citation>
    <scope>NUCLEOTIDE SEQUENCE [LARGE SCALE GENOMIC DNA]</scope>
    <source>
        <strain evidence="23 24">ZMM04-5</strain>
    </source>
</reference>
<feature type="compositionally biased region" description="Basic and acidic residues" evidence="21">
    <location>
        <begin position="519"/>
        <end position="528"/>
    </location>
</feature>
<keyword evidence="18" id="KW-0511">Multifunctional enzyme</keyword>
<keyword evidence="3 23" id="KW-0436">Ligase</keyword>
<keyword evidence="15" id="KW-0233">DNA recombination</keyword>